<dbReference type="STRING" id="454006.SAMN05421825_2953"/>
<proteinExistence type="inferred from homology"/>
<keyword evidence="11" id="KW-1185">Reference proteome</keyword>
<keyword evidence="4" id="KW-1003">Cell membrane</keyword>
<evidence type="ECO:0000256" key="4">
    <source>
        <dbReference type="ARBA" id="ARBA00022475"/>
    </source>
</evidence>
<gene>
    <name evidence="10" type="ORF">SAMN05421825_2953</name>
</gene>
<feature type="transmembrane region" description="Helical" evidence="8">
    <location>
        <begin position="231"/>
        <end position="254"/>
    </location>
</feature>
<feature type="transmembrane region" description="Helical" evidence="8">
    <location>
        <begin position="293"/>
        <end position="315"/>
    </location>
</feature>
<feature type="transmembrane region" description="Helical" evidence="8">
    <location>
        <begin position="21"/>
        <end position="40"/>
    </location>
</feature>
<comment type="similarity">
    <text evidence="2">Belongs to the ABC-2 integral membrane protein family.</text>
</comment>
<keyword evidence="7 8" id="KW-0472">Membrane</keyword>
<keyword evidence="6 8" id="KW-1133">Transmembrane helix</keyword>
<dbReference type="Gene3D" id="3.40.1710.10">
    <property type="entry name" value="abc type-2 transporter like domain"/>
    <property type="match status" value="1"/>
</dbReference>
<dbReference type="InterPro" id="IPR013525">
    <property type="entry name" value="ABC2_TM"/>
</dbReference>
<comment type="subcellular location">
    <subcellularLocation>
        <location evidence="1">Cell membrane</location>
        <topology evidence="1">Multi-pass membrane protein</topology>
    </subcellularLocation>
</comment>
<name>A0A1G7SE95_9FLAO</name>
<dbReference type="GO" id="GO:0140359">
    <property type="term" value="F:ABC-type transporter activity"/>
    <property type="evidence" value="ECO:0007669"/>
    <property type="project" value="InterPro"/>
</dbReference>
<accession>A0A1G7SE95</accession>
<evidence type="ECO:0000256" key="6">
    <source>
        <dbReference type="ARBA" id="ARBA00022989"/>
    </source>
</evidence>
<keyword evidence="5 8" id="KW-0812">Transmembrane</keyword>
<dbReference type="GO" id="GO:0005886">
    <property type="term" value="C:plasma membrane"/>
    <property type="evidence" value="ECO:0007669"/>
    <property type="project" value="UniProtKB-SubCell"/>
</dbReference>
<evidence type="ECO:0000256" key="3">
    <source>
        <dbReference type="ARBA" id="ARBA00022448"/>
    </source>
</evidence>
<evidence type="ECO:0000256" key="2">
    <source>
        <dbReference type="ARBA" id="ARBA00007783"/>
    </source>
</evidence>
<dbReference type="EMBL" id="FNBH01000003">
    <property type="protein sequence ID" value="SDG21387.1"/>
    <property type="molecule type" value="Genomic_DNA"/>
</dbReference>
<keyword evidence="3" id="KW-0813">Transport</keyword>
<dbReference type="PANTHER" id="PTHR30294:SF46">
    <property type="entry name" value="ABC TRANSPORTER PERMEASE"/>
    <property type="match status" value="1"/>
</dbReference>
<dbReference type="Proteomes" id="UP000199203">
    <property type="component" value="Unassembled WGS sequence"/>
</dbReference>
<feature type="domain" description="ABC transmembrane type-2" evidence="9">
    <location>
        <begin position="129"/>
        <end position="378"/>
    </location>
</feature>
<feature type="transmembrane region" description="Helical" evidence="8">
    <location>
        <begin position="266"/>
        <end position="286"/>
    </location>
</feature>
<dbReference type="PROSITE" id="PS51012">
    <property type="entry name" value="ABC_TM2"/>
    <property type="match status" value="1"/>
</dbReference>
<evidence type="ECO:0000313" key="11">
    <source>
        <dbReference type="Proteomes" id="UP000199203"/>
    </source>
</evidence>
<dbReference type="InterPro" id="IPR051449">
    <property type="entry name" value="ABC-2_transporter_component"/>
</dbReference>
<evidence type="ECO:0000256" key="7">
    <source>
        <dbReference type="ARBA" id="ARBA00023136"/>
    </source>
</evidence>
<dbReference type="RefSeq" id="WP_245707184.1">
    <property type="nucleotide sequence ID" value="NZ_FNBH01000003.1"/>
</dbReference>
<dbReference type="PANTHER" id="PTHR30294">
    <property type="entry name" value="MEMBRANE COMPONENT OF ABC TRANSPORTER YHHJ-RELATED"/>
    <property type="match status" value="1"/>
</dbReference>
<evidence type="ECO:0000256" key="1">
    <source>
        <dbReference type="ARBA" id="ARBA00004651"/>
    </source>
</evidence>
<evidence type="ECO:0000256" key="8">
    <source>
        <dbReference type="SAM" id="Phobius"/>
    </source>
</evidence>
<reference evidence="11" key="1">
    <citation type="submission" date="2016-10" db="EMBL/GenBank/DDBJ databases">
        <authorList>
            <person name="Varghese N."/>
            <person name="Submissions S."/>
        </authorList>
    </citation>
    <scope>NUCLEOTIDE SEQUENCE [LARGE SCALE GENOMIC DNA]</scope>
    <source>
        <strain evidence="11">DSM 19684</strain>
    </source>
</reference>
<protein>
    <submittedName>
        <fullName evidence="10">ABC-2 type transport system permease protein</fullName>
    </submittedName>
</protein>
<feature type="transmembrane region" description="Helical" evidence="8">
    <location>
        <begin position="357"/>
        <end position="375"/>
    </location>
</feature>
<sequence>MKTISQIMIREWKRIFSIPNFYVILLVIPPIIFLFYGFIYQKQFAKELPMAVWDEDQSQVSRMLTDMMEHNEFIQFTQTVHSNAEIEKLMKEGKIFGAVHFPKNMESDVKKNHQSNITLYTNGAYLVPAKMIYKGAAEVIIKGGLAVVLQKAEKQGMSAEKANTLVQPIKLNTTTLYNPDFNYQMYLTPGLITVGLQMALVVASVLILNLEFKRNTIDELLKISTSSSQIVVGKMLAHLCISWILFVLVAYVVFPVYELGKPKTDFNFFLIYTLMSLACIGIGMMLSAISNNLLFVTDVALFFTSPAFVFSGFTFPRWAMPWYDRFYADIMPYTHFLDGFIKLYFMELPLSYATPEIFKLLVFIGLTFPLSIVFFQKKINQYLKENRV</sequence>
<feature type="transmembrane region" description="Helical" evidence="8">
    <location>
        <begin position="186"/>
        <end position="210"/>
    </location>
</feature>
<evidence type="ECO:0000259" key="9">
    <source>
        <dbReference type="PROSITE" id="PS51012"/>
    </source>
</evidence>
<dbReference type="InterPro" id="IPR047817">
    <property type="entry name" value="ABC2_TM_bact-type"/>
</dbReference>
<dbReference type="AlphaFoldDB" id="A0A1G7SE95"/>
<evidence type="ECO:0000256" key="5">
    <source>
        <dbReference type="ARBA" id="ARBA00022692"/>
    </source>
</evidence>
<dbReference type="Pfam" id="PF12698">
    <property type="entry name" value="ABC2_membrane_3"/>
    <property type="match status" value="1"/>
</dbReference>
<organism evidence="10 11">
    <name type="scientific">Epilithonimonas hungarica</name>
    <dbReference type="NCBI Taxonomy" id="454006"/>
    <lineage>
        <taxon>Bacteria</taxon>
        <taxon>Pseudomonadati</taxon>
        <taxon>Bacteroidota</taxon>
        <taxon>Flavobacteriia</taxon>
        <taxon>Flavobacteriales</taxon>
        <taxon>Weeksellaceae</taxon>
        <taxon>Chryseobacterium group</taxon>
        <taxon>Epilithonimonas</taxon>
    </lineage>
</organism>
<evidence type="ECO:0000313" key="10">
    <source>
        <dbReference type="EMBL" id="SDG21387.1"/>
    </source>
</evidence>